<protein>
    <submittedName>
        <fullName evidence="4">RHS repeat-associated core domain-containing protein</fullName>
    </submittedName>
</protein>
<evidence type="ECO:0000256" key="2">
    <source>
        <dbReference type="SAM" id="Phobius"/>
    </source>
</evidence>
<sequence length="332" mass="37941">MDSRGLFSVPCTCRTYIYDAFDQLVEVRDASGQWMAKFTYDDSGKRTSMTTANGTIYFHYHQDKVIYETDENGNIITEYTWDDEGNPVSMTKNGQTYYYHLNGHGDVVALTDSNGNVVAEYEYDAWGNILRQTGALASENPYRYAGYRYDEVTGLYYLMSRYYDADMGRFLMRDTFHGFEDDPLSLNQYAYTKNNPVMYVDPDGNFAISIERVKYALKYGLRGWLASYFGWSTADQIVAGSVAILDKVSKAVQEIIKGYKAGKAINTVFKKALNEVLIGRGYKNEILKIVRSQARKIGTKVALKGITKISFWWTDIALFSGYTVIGYYKYHK</sequence>
<dbReference type="OrthoDB" id="41445at2"/>
<keyword evidence="2" id="KW-1133">Transmembrane helix</keyword>
<evidence type="ECO:0000256" key="1">
    <source>
        <dbReference type="ARBA" id="ARBA00022737"/>
    </source>
</evidence>
<dbReference type="EMBL" id="VIGD01000044">
    <property type="protein sequence ID" value="TQE88156.1"/>
    <property type="molecule type" value="Genomic_DNA"/>
</dbReference>
<feature type="transmembrane region" description="Helical" evidence="2">
    <location>
        <begin position="310"/>
        <end position="328"/>
    </location>
</feature>
<dbReference type="Pfam" id="PF25023">
    <property type="entry name" value="TEN_YD-shell"/>
    <property type="match status" value="1"/>
</dbReference>
<dbReference type="InterPro" id="IPR056823">
    <property type="entry name" value="TEN-like_YD-shell"/>
</dbReference>
<evidence type="ECO:0000259" key="3">
    <source>
        <dbReference type="Pfam" id="PF25023"/>
    </source>
</evidence>
<proteinExistence type="predicted"/>
<dbReference type="AlphaFoldDB" id="A0A540UUH5"/>
<evidence type="ECO:0000313" key="4">
    <source>
        <dbReference type="EMBL" id="TQE88156.1"/>
    </source>
</evidence>
<reference evidence="4 5" key="1">
    <citation type="submission" date="2019-06" db="EMBL/GenBank/DDBJ databases">
        <title>Genome sequence of Ureibacillus terrenus.</title>
        <authorList>
            <person name="Maclea K.S."/>
            <person name="Simoes M."/>
        </authorList>
    </citation>
    <scope>NUCLEOTIDE SEQUENCE [LARGE SCALE GENOMIC DNA]</scope>
    <source>
        <strain evidence="4 5">ATCC BAA-384</strain>
    </source>
</reference>
<gene>
    <name evidence="4" type="ORF">FKZ59_14120</name>
</gene>
<organism evidence="4 5">
    <name type="scientific">Ureibacillus terrenus</name>
    <dbReference type="NCBI Taxonomy" id="118246"/>
    <lineage>
        <taxon>Bacteria</taxon>
        <taxon>Bacillati</taxon>
        <taxon>Bacillota</taxon>
        <taxon>Bacilli</taxon>
        <taxon>Bacillales</taxon>
        <taxon>Caryophanaceae</taxon>
        <taxon>Ureibacillus</taxon>
    </lineage>
</organism>
<dbReference type="Pfam" id="PF05593">
    <property type="entry name" value="RHS_repeat"/>
    <property type="match status" value="1"/>
</dbReference>
<dbReference type="PANTHER" id="PTHR32305:SF17">
    <property type="entry name" value="TRNA NUCLEASE WAPA"/>
    <property type="match status" value="1"/>
</dbReference>
<feature type="domain" description="Teneurin-like YD-shell" evidence="3">
    <location>
        <begin position="71"/>
        <end position="197"/>
    </location>
</feature>
<dbReference type="PANTHER" id="PTHR32305">
    <property type="match status" value="1"/>
</dbReference>
<keyword evidence="5" id="KW-1185">Reference proteome</keyword>
<dbReference type="NCBIfam" id="TIGR01643">
    <property type="entry name" value="YD_repeat_2x"/>
    <property type="match status" value="1"/>
</dbReference>
<keyword evidence="1" id="KW-0677">Repeat</keyword>
<dbReference type="PRINTS" id="PR00394">
    <property type="entry name" value="RHSPROTEIN"/>
</dbReference>
<keyword evidence="2" id="KW-0812">Transmembrane</keyword>
<comment type="caution">
    <text evidence="4">The sequence shown here is derived from an EMBL/GenBank/DDBJ whole genome shotgun (WGS) entry which is preliminary data.</text>
</comment>
<keyword evidence="2" id="KW-0472">Membrane</keyword>
<dbReference type="Gene3D" id="2.180.10.10">
    <property type="entry name" value="RHS repeat-associated core"/>
    <property type="match status" value="1"/>
</dbReference>
<accession>A0A540UUH5</accession>
<dbReference type="SUPFAM" id="SSF63829">
    <property type="entry name" value="Calcium-dependent phosphotriesterase"/>
    <property type="match status" value="1"/>
</dbReference>
<dbReference type="InterPro" id="IPR050708">
    <property type="entry name" value="T6SS_VgrG/RHS"/>
</dbReference>
<dbReference type="InterPro" id="IPR022385">
    <property type="entry name" value="Rhs_assc_core"/>
</dbReference>
<dbReference type="InterPro" id="IPR006530">
    <property type="entry name" value="YD"/>
</dbReference>
<evidence type="ECO:0000313" key="5">
    <source>
        <dbReference type="Proteomes" id="UP000315753"/>
    </source>
</evidence>
<name>A0A540UUH5_9BACL</name>
<dbReference type="InterPro" id="IPR031325">
    <property type="entry name" value="RHS_repeat"/>
</dbReference>
<dbReference type="NCBIfam" id="TIGR03696">
    <property type="entry name" value="Rhs_assc_core"/>
    <property type="match status" value="1"/>
</dbReference>
<dbReference type="Proteomes" id="UP000315753">
    <property type="component" value="Unassembled WGS sequence"/>
</dbReference>